<keyword evidence="3 6" id="KW-0815">Transposition</keyword>
<keyword evidence="5 6" id="KW-0233">DNA recombination</keyword>
<evidence type="ECO:0000256" key="2">
    <source>
        <dbReference type="ARBA" id="ARBA00010961"/>
    </source>
</evidence>
<evidence type="ECO:0000256" key="4">
    <source>
        <dbReference type="ARBA" id="ARBA00023125"/>
    </source>
</evidence>
<keyword evidence="6" id="KW-0814">Transposable element</keyword>
<evidence type="ECO:0000256" key="5">
    <source>
        <dbReference type="ARBA" id="ARBA00023172"/>
    </source>
</evidence>
<evidence type="ECO:0000313" key="7">
    <source>
        <dbReference type="EMBL" id="MDQ0556546.1"/>
    </source>
</evidence>
<evidence type="ECO:0000256" key="3">
    <source>
        <dbReference type="ARBA" id="ARBA00022578"/>
    </source>
</evidence>
<dbReference type="EMBL" id="JAUSWG010000006">
    <property type="protein sequence ID" value="MDQ0556546.1"/>
    <property type="molecule type" value="Genomic_DNA"/>
</dbReference>
<accession>A0ABU0N053</accession>
<name>A0ABU0N053_9FIRM</name>
<organism evidence="7 8">
    <name type="scientific">Paraclostridium ghonii</name>
    <dbReference type="NCBI Taxonomy" id="29358"/>
    <lineage>
        <taxon>Bacteria</taxon>
        <taxon>Bacillati</taxon>
        <taxon>Bacillota</taxon>
        <taxon>Clostridia</taxon>
        <taxon>Peptostreptococcales</taxon>
        <taxon>Peptostreptococcaceae</taxon>
        <taxon>Paraclostridium</taxon>
    </lineage>
</organism>
<dbReference type="Proteomes" id="UP001232584">
    <property type="component" value="Unassembled WGS sequence"/>
</dbReference>
<dbReference type="Pfam" id="PF00872">
    <property type="entry name" value="Transposase_mut"/>
    <property type="match status" value="1"/>
</dbReference>
<comment type="function">
    <text evidence="1 6">Required for the transposition of the insertion element.</text>
</comment>
<comment type="caution">
    <text evidence="7">The sequence shown here is derived from an EMBL/GenBank/DDBJ whole genome shotgun (WGS) entry which is preliminary data.</text>
</comment>
<dbReference type="PANTHER" id="PTHR33217:SF8">
    <property type="entry name" value="MUTATOR FAMILY TRANSPOSASE"/>
    <property type="match status" value="1"/>
</dbReference>
<proteinExistence type="inferred from homology"/>
<reference evidence="7 8" key="1">
    <citation type="submission" date="2023-07" db="EMBL/GenBank/DDBJ databases">
        <title>Genomic Encyclopedia of Type Strains, Phase IV (KMG-IV): sequencing the most valuable type-strain genomes for metagenomic binning, comparative biology and taxonomic classification.</title>
        <authorList>
            <person name="Goeker M."/>
        </authorList>
    </citation>
    <scope>NUCLEOTIDE SEQUENCE [LARGE SCALE GENOMIC DNA]</scope>
    <source>
        <strain evidence="7 8">DSM 15049</strain>
    </source>
</reference>
<evidence type="ECO:0000256" key="1">
    <source>
        <dbReference type="ARBA" id="ARBA00002190"/>
    </source>
</evidence>
<dbReference type="InterPro" id="IPR001207">
    <property type="entry name" value="Transposase_mutator"/>
</dbReference>
<dbReference type="PANTHER" id="PTHR33217">
    <property type="entry name" value="TRANSPOSASE FOR INSERTION SEQUENCE ELEMENT IS1081"/>
    <property type="match status" value="1"/>
</dbReference>
<keyword evidence="8" id="KW-1185">Reference proteome</keyword>
<sequence>MKAANAEFERFNQTWSKYPGAIDVWQRNFIHVEQLFNYGSAVRKIMYTTNAVESINSSLRKVTRKGSFPNENAVLKLLYLRIMELQKKWNGKSVANWAIVRNQLDVDENFQKRIRKYQ</sequence>
<gene>
    <name evidence="7" type="ORF">QOZ92_001660</name>
</gene>
<keyword evidence="4 6" id="KW-0238">DNA-binding</keyword>
<comment type="similarity">
    <text evidence="2 6">Belongs to the transposase mutator family.</text>
</comment>
<evidence type="ECO:0000256" key="6">
    <source>
        <dbReference type="RuleBase" id="RU365089"/>
    </source>
</evidence>
<protein>
    <recommendedName>
        <fullName evidence="6">Mutator family transposase</fullName>
    </recommendedName>
</protein>
<evidence type="ECO:0000313" key="8">
    <source>
        <dbReference type="Proteomes" id="UP001232584"/>
    </source>
</evidence>